<evidence type="ECO:0000256" key="6">
    <source>
        <dbReference type="SAM" id="MobiDB-lite"/>
    </source>
</evidence>
<dbReference type="AlphaFoldDB" id="A0A3Q0JQY0"/>
<dbReference type="KEGG" id="dci:103524334"/>
<evidence type="ECO:0000313" key="8">
    <source>
        <dbReference type="Proteomes" id="UP000079169"/>
    </source>
</evidence>
<dbReference type="STRING" id="121845.A0A3Q0JQY0"/>
<keyword evidence="4" id="KW-1015">Disulfide bond</keyword>
<dbReference type="GO" id="GO:0008061">
    <property type="term" value="F:chitin binding"/>
    <property type="evidence" value="ECO:0007669"/>
    <property type="project" value="UniProtKB-KW"/>
</dbReference>
<proteinExistence type="predicted"/>
<evidence type="ECO:0000256" key="2">
    <source>
        <dbReference type="ARBA" id="ARBA00022729"/>
    </source>
</evidence>
<dbReference type="InterPro" id="IPR002557">
    <property type="entry name" value="Chitin-bd_dom"/>
</dbReference>
<evidence type="ECO:0000313" key="9">
    <source>
        <dbReference type="RefSeq" id="XP_026689250.1"/>
    </source>
</evidence>
<sequence>MGKGEYEKEYSFQTISLFIPEPPQGSYLCPRRNGYFAHPDEKVCNIFYNCIEGDSTEIICPTGLHFDEYTGTCVWPESAGRIGCGEPEGMTLKDGFTCPKEQKASSSGQSVAHPVYAHPTDCQKFYVCLNGVTPREQGCQVGEVYNEESQKCDAPENVPGCENWFADDPAAAPQAAKKPGKKIRRRRSIAN</sequence>
<dbReference type="GO" id="GO:0005576">
    <property type="term" value="C:extracellular region"/>
    <property type="evidence" value="ECO:0007669"/>
    <property type="project" value="InterPro"/>
</dbReference>
<reference evidence="9" key="1">
    <citation type="submission" date="2025-08" db="UniProtKB">
        <authorList>
            <consortium name="RefSeq"/>
        </authorList>
    </citation>
    <scope>IDENTIFICATION</scope>
</reference>
<dbReference type="InterPro" id="IPR051940">
    <property type="entry name" value="Chitin_bind-dev_reg"/>
</dbReference>
<dbReference type="PANTHER" id="PTHR23301">
    <property type="entry name" value="CHITIN BINDING PERITROPHIN-A"/>
    <property type="match status" value="1"/>
</dbReference>
<accession>A0A3Q0JQY0</accession>
<keyword evidence="2" id="KW-0732">Signal</keyword>
<dbReference type="FunFam" id="2.170.140.10:FF:000002">
    <property type="entry name" value="Gasp, isoform A"/>
    <property type="match status" value="1"/>
</dbReference>
<evidence type="ECO:0000259" key="7">
    <source>
        <dbReference type="PROSITE" id="PS50940"/>
    </source>
</evidence>
<feature type="domain" description="Chitin-binding type-2" evidence="7">
    <location>
        <begin position="95"/>
        <end position="163"/>
    </location>
</feature>
<keyword evidence="5" id="KW-0325">Glycoprotein</keyword>
<evidence type="ECO:0000256" key="1">
    <source>
        <dbReference type="ARBA" id="ARBA00022669"/>
    </source>
</evidence>
<dbReference type="GeneID" id="103524334"/>
<keyword evidence="1" id="KW-0147">Chitin-binding</keyword>
<dbReference type="Pfam" id="PF01607">
    <property type="entry name" value="CBM_14"/>
    <property type="match status" value="2"/>
</dbReference>
<dbReference type="Proteomes" id="UP000079169">
    <property type="component" value="Unplaced"/>
</dbReference>
<dbReference type="Gene3D" id="2.170.140.10">
    <property type="entry name" value="Chitin binding domain"/>
    <property type="match status" value="2"/>
</dbReference>
<feature type="domain" description="Chitin-binding type-2" evidence="7">
    <location>
        <begin position="26"/>
        <end position="86"/>
    </location>
</feature>
<protein>
    <submittedName>
        <fullName evidence="9">Protein obstructor-E-like</fullName>
    </submittedName>
</protein>
<evidence type="ECO:0000256" key="5">
    <source>
        <dbReference type="ARBA" id="ARBA00023180"/>
    </source>
</evidence>
<dbReference type="PANTHER" id="PTHR23301:SF110">
    <property type="entry name" value="LD43683P-RELATED"/>
    <property type="match status" value="1"/>
</dbReference>
<organism evidence="8 9">
    <name type="scientific">Diaphorina citri</name>
    <name type="common">Asian citrus psyllid</name>
    <dbReference type="NCBI Taxonomy" id="121845"/>
    <lineage>
        <taxon>Eukaryota</taxon>
        <taxon>Metazoa</taxon>
        <taxon>Ecdysozoa</taxon>
        <taxon>Arthropoda</taxon>
        <taxon>Hexapoda</taxon>
        <taxon>Insecta</taxon>
        <taxon>Pterygota</taxon>
        <taxon>Neoptera</taxon>
        <taxon>Paraneoptera</taxon>
        <taxon>Hemiptera</taxon>
        <taxon>Sternorrhyncha</taxon>
        <taxon>Psylloidea</taxon>
        <taxon>Psyllidae</taxon>
        <taxon>Diaphorininae</taxon>
        <taxon>Diaphorina</taxon>
    </lineage>
</organism>
<keyword evidence="8" id="KW-1185">Reference proteome</keyword>
<dbReference type="InterPro" id="IPR036508">
    <property type="entry name" value="Chitin-bd_dom_sf"/>
</dbReference>
<name>A0A3Q0JQY0_DIACI</name>
<evidence type="ECO:0000256" key="4">
    <source>
        <dbReference type="ARBA" id="ARBA00023157"/>
    </source>
</evidence>
<feature type="region of interest" description="Disordered" evidence="6">
    <location>
        <begin position="169"/>
        <end position="191"/>
    </location>
</feature>
<keyword evidence="3" id="KW-0677">Repeat</keyword>
<dbReference type="PaxDb" id="121845-A0A3Q0JQY0"/>
<gene>
    <name evidence="9" type="primary">LOC103524334</name>
</gene>
<dbReference type="SUPFAM" id="SSF57625">
    <property type="entry name" value="Invertebrate chitin-binding proteins"/>
    <property type="match status" value="2"/>
</dbReference>
<dbReference type="SMART" id="SM00494">
    <property type="entry name" value="ChtBD2"/>
    <property type="match status" value="2"/>
</dbReference>
<dbReference type="PROSITE" id="PS50940">
    <property type="entry name" value="CHIT_BIND_II"/>
    <property type="match status" value="2"/>
</dbReference>
<evidence type="ECO:0000256" key="3">
    <source>
        <dbReference type="ARBA" id="ARBA00022737"/>
    </source>
</evidence>
<feature type="compositionally biased region" description="Basic residues" evidence="6">
    <location>
        <begin position="178"/>
        <end position="191"/>
    </location>
</feature>
<dbReference type="RefSeq" id="XP_026689250.1">
    <property type="nucleotide sequence ID" value="XM_026833449.1"/>
</dbReference>